<dbReference type="EC" id="4.2.2.-" evidence="4"/>
<reference evidence="4 5" key="1">
    <citation type="submission" date="2016-10" db="EMBL/GenBank/DDBJ databases">
        <authorList>
            <person name="de Groot N.N."/>
        </authorList>
    </citation>
    <scope>NUCLEOTIDE SEQUENCE [LARGE SCALE GENOMIC DNA]</scope>
    <source>
        <strain evidence="4">MBHS1</strain>
    </source>
</reference>
<proteinExistence type="predicted"/>
<dbReference type="PANTHER" id="PTHR30163:SF9">
    <property type="entry name" value="MEMBRANE-BOUND LYTIC MUREIN TRANSGLYCOSYLASE B"/>
    <property type="match status" value="1"/>
</dbReference>
<dbReference type="GO" id="GO:0008933">
    <property type="term" value="F:peptidoglycan lytic transglycosylase activity"/>
    <property type="evidence" value="ECO:0007669"/>
    <property type="project" value="TreeGrafter"/>
</dbReference>
<dbReference type="NCBIfam" id="TIGR02282">
    <property type="entry name" value="MltB"/>
    <property type="match status" value="1"/>
</dbReference>
<evidence type="ECO:0000313" key="4">
    <source>
        <dbReference type="EMBL" id="SEH08877.1"/>
    </source>
</evidence>
<keyword evidence="2" id="KW-0732">Signal</keyword>
<dbReference type="InterPro" id="IPR023346">
    <property type="entry name" value="Lysozyme-like_dom_sf"/>
</dbReference>
<dbReference type="InterPro" id="IPR043426">
    <property type="entry name" value="MltB-like"/>
</dbReference>
<sequence>MKIIVYLFQLNLCLLLTVAMTLSAQAAKQHTEPEILITEMVQQHGFDKKYLEKLFAQVKIKQSILKAMRRPGEAKPWFEYRKLFVTPKQIRQGVAFYKQHQKALQAAERQYGVPAPIIAAIIGVETRYGRNTGSYRVLDALSTLAFHYPKRATFFRKELVEFLLLMQEISMPPLTAKGSYAGAMGIGQFMPSSYRKYVVDFNGDGKRSIWEVNDAIGSVANYLQAHGWQAGQAIIEATQVQSGTADALLALGLKPKYNLTQLRKKGLLFSGKLPAKQKASLVMLKTETGEAYWLALPNFYVITRYNHSRRYAMAVNQLAENIDFQFHIQQRF</sequence>
<dbReference type="FunFam" id="1.10.8.350:FF:000001">
    <property type="entry name" value="Lytic murein transglycosylase B"/>
    <property type="match status" value="1"/>
</dbReference>
<gene>
    <name evidence="4" type="primary">mltB_1</name>
    <name evidence="4" type="ORF">MBHS_04770</name>
</gene>
<evidence type="ECO:0000256" key="2">
    <source>
        <dbReference type="SAM" id="SignalP"/>
    </source>
</evidence>
<dbReference type="AlphaFoldDB" id="A0A1H6FFS2"/>
<dbReference type="GO" id="GO:0009253">
    <property type="term" value="P:peptidoglycan catabolic process"/>
    <property type="evidence" value="ECO:0007669"/>
    <property type="project" value="TreeGrafter"/>
</dbReference>
<dbReference type="Pfam" id="PF13406">
    <property type="entry name" value="SLT_2"/>
    <property type="match status" value="1"/>
</dbReference>
<organism evidence="4 5">
    <name type="scientific">Candidatus Venteria ishoeyi</name>
    <dbReference type="NCBI Taxonomy" id="1899563"/>
    <lineage>
        <taxon>Bacteria</taxon>
        <taxon>Pseudomonadati</taxon>
        <taxon>Pseudomonadota</taxon>
        <taxon>Gammaproteobacteria</taxon>
        <taxon>Thiotrichales</taxon>
        <taxon>Thiotrichaceae</taxon>
        <taxon>Venteria</taxon>
    </lineage>
</organism>
<dbReference type="Gene3D" id="1.10.8.350">
    <property type="entry name" value="Bacterial muramidase"/>
    <property type="match status" value="1"/>
</dbReference>
<dbReference type="InterPro" id="IPR031304">
    <property type="entry name" value="SLT_2"/>
</dbReference>
<evidence type="ECO:0000259" key="3">
    <source>
        <dbReference type="Pfam" id="PF13406"/>
    </source>
</evidence>
<evidence type="ECO:0000256" key="1">
    <source>
        <dbReference type="PIRSR" id="PIRSR611757-1"/>
    </source>
</evidence>
<dbReference type="InterPro" id="IPR011757">
    <property type="entry name" value="Lytic_transglycosylase_MltB"/>
</dbReference>
<dbReference type="SUPFAM" id="SSF53955">
    <property type="entry name" value="Lysozyme-like"/>
    <property type="match status" value="1"/>
</dbReference>
<evidence type="ECO:0000313" key="5">
    <source>
        <dbReference type="Proteomes" id="UP000236724"/>
    </source>
</evidence>
<dbReference type="CDD" id="cd13399">
    <property type="entry name" value="Slt35-like"/>
    <property type="match status" value="1"/>
</dbReference>
<accession>A0A1H6FFS2</accession>
<feature type="signal peptide" evidence="2">
    <location>
        <begin position="1"/>
        <end position="26"/>
    </location>
</feature>
<protein>
    <submittedName>
        <fullName evidence="4">Membrane-bound lytic murein transglycosylase B</fullName>
        <ecNumber evidence="4">4.2.2.-</ecNumber>
    </submittedName>
</protein>
<keyword evidence="5" id="KW-1185">Reference proteome</keyword>
<dbReference type="Proteomes" id="UP000236724">
    <property type="component" value="Unassembled WGS sequence"/>
</dbReference>
<dbReference type="PANTHER" id="PTHR30163">
    <property type="entry name" value="MEMBRANE-BOUND LYTIC MUREIN TRANSGLYCOSYLASE B"/>
    <property type="match status" value="1"/>
</dbReference>
<feature type="active site" evidence="1">
    <location>
        <position position="125"/>
    </location>
</feature>
<keyword evidence="4" id="KW-0456">Lyase</keyword>
<dbReference type="Gene3D" id="1.10.530.10">
    <property type="match status" value="1"/>
</dbReference>
<feature type="domain" description="Transglycosylase SLT" evidence="3">
    <location>
        <begin position="38"/>
        <end position="320"/>
    </location>
</feature>
<feature type="chain" id="PRO_5014893092" evidence="2">
    <location>
        <begin position="27"/>
        <end position="332"/>
    </location>
</feature>
<dbReference type="EMBL" id="FMSV02000556">
    <property type="protein sequence ID" value="SEH08877.1"/>
    <property type="molecule type" value="Genomic_DNA"/>
</dbReference>
<name>A0A1H6FFS2_9GAMM</name>
<dbReference type="OrthoDB" id="9772911at2"/>